<dbReference type="KEGG" id="amr:AM1_D0199"/>
<evidence type="ECO:0000313" key="1">
    <source>
        <dbReference type="EMBL" id="ABW32694.1"/>
    </source>
</evidence>
<gene>
    <name evidence="1" type="ordered locus">AM1_D0199</name>
</gene>
<proteinExistence type="predicted"/>
<protein>
    <submittedName>
        <fullName evidence="1">Uncharacterized protein</fullName>
    </submittedName>
</protein>
<reference evidence="1 2" key="1">
    <citation type="journal article" date="2008" name="Proc. Natl. Acad. Sci. U.S.A.">
        <title>Niche adaptation and genome expansion in the chlorophyll d-producing cyanobacterium Acaryochloris marina.</title>
        <authorList>
            <person name="Swingley W.D."/>
            <person name="Chen M."/>
            <person name="Cheung P.C."/>
            <person name="Conrad A.L."/>
            <person name="Dejesa L.C."/>
            <person name="Hao J."/>
            <person name="Honchak B.M."/>
            <person name="Karbach L.E."/>
            <person name="Kurdoglu A."/>
            <person name="Lahiri S."/>
            <person name="Mastrian S.D."/>
            <person name="Miyashita H."/>
            <person name="Page L."/>
            <person name="Ramakrishna P."/>
            <person name="Satoh S."/>
            <person name="Sattley W.M."/>
            <person name="Shimada Y."/>
            <person name="Taylor H.L."/>
            <person name="Tomo T."/>
            <person name="Tsuchiya T."/>
            <person name="Wang Z.T."/>
            <person name="Raymond J."/>
            <person name="Mimuro M."/>
            <person name="Blankenship R.E."/>
            <person name="Touchman J.W."/>
        </authorList>
    </citation>
    <scope>NUCLEOTIDE SEQUENCE [LARGE SCALE GENOMIC DNA]</scope>
    <source>
        <strain evidence="2">MBIC 11017</strain>
        <plasmid evidence="2">Plasmid pREB4</plasmid>
    </source>
</reference>
<dbReference type="EMBL" id="CP000841">
    <property type="protein sequence ID" value="ABW32694.1"/>
    <property type="molecule type" value="Genomic_DNA"/>
</dbReference>
<accession>A8ZNV8</accession>
<name>A8ZNV8_ACAM1</name>
<keyword evidence="2" id="KW-1185">Reference proteome</keyword>
<keyword evidence="1" id="KW-0614">Plasmid</keyword>
<dbReference type="Proteomes" id="UP000000268">
    <property type="component" value="Plasmid pREB4"/>
</dbReference>
<dbReference type="AlphaFoldDB" id="A8ZNV8"/>
<dbReference type="HOGENOM" id="CLU_3211005_0_0_3"/>
<evidence type="ECO:0000313" key="2">
    <source>
        <dbReference type="Proteomes" id="UP000000268"/>
    </source>
</evidence>
<geneLocation type="plasmid" evidence="1 2">
    <name>pREB4</name>
</geneLocation>
<sequence length="44" mass="5055">MECGENRVLLSTNKPTIAIYFGLYTLARKVHGHRFTQGIVLSRY</sequence>
<organism evidence="1 2">
    <name type="scientific">Acaryochloris marina (strain MBIC 11017)</name>
    <dbReference type="NCBI Taxonomy" id="329726"/>
    <lineage>
        <taxon>Bacteria</taxon>
        <taxon>Bacillati</taxon>
        <taxon>Cyanobacteriota</taxon>
        <taxon>Cyanophyceae</taxon>
        <taxon>Acaryochloridales</taxon>
        <taxon>Acaryochloridaceae</taxon>
        <taxon>Acaryochloris</taxon>
    </lineage>
</organism>